<dbReference type="EMBL" id="JBFRCH010000007">
    <property type="protein sequence ID" value="MEX3933171.1"/>
    <property type="molecule type" value="Genomic_DNA"/>
</dbReference>
<accession>A0ACC6U0L7</accession>
<organism evidence="1 2">
    <name type="scientific">Paraburkholderia phymatum</name>
    <dbReference type="NCBI Taxonomy" id="148447"/>
    <lineage>
        <taxon>Bacteria</taxon>
        <taxon>Pseudomonadati</taxon>
        <taxon>Pseudomonadota</taxon>
        <taxon>Betaproteobacteria</taxon>
        <taxon>Burkholderiales</taxon>
        <taxon>Burkholderiaceae</taxon>
        <taxon>Paraburkholderia</taxon>
    </lineage>
</organism>
<protein>
    <submittedName>
        <fullName evidence="1">DUF4148 domain-containing protein</fullName>
    </submittedName>
</protein>
<name>A0ACC6U0L7_9BURK</name>
<reference evidence="1" key="1">
    <citation type="submission" date="2024-07" db="EMBL/GenBank/DDBJ databases">
        <title>A survey of Mimosa microsymbionts across Brazilian biomes reveals a high diversity of Paraburkholderia nodulating endemic species, but also that Cupriavidus is common as a symbiont of widespread species.</title>
        <authorList>
            <person name="Rouws L."/>
            <person name="Barauna A."/>
            <person name="Beukes C."/>
            <person name="Rouws J.R.C."/>
            <person name="De Faria S.M."/>
            <person name="Gross E."/>
            <person name="Bueno Dos Reis Junior F."/>
            <person name="Simon M.F."/>
            <person name="Maluk M."/>
            <person name="Odee D.W."/>
            <person name="Kenicer G."/>
            <person name="Young J.P.W."/>
            <person name="Reis V.M."/>
            <person name="Zilli J."/>
            <person name="James E.K."/>
        </authorList>
    </citation>
    <scope>NUCLEOTIDE SEQUENCE</scope>
    <source>
        <strain evidence="1">EG181B</strain>
    </source>
</reference>
<proteinExistence type="predicted"/>
<dbReference type="Proteomes" id="UP001558850">
    <property type="component" value="Unassembled WGS sequence"/>
</dbReference>
<evidence type="ECO:0000313" key="2">
    <source>
        <dbReference type="Proteomes" id="UP001558850"/>
    </source>
</evidence>
<sequence length="133" mass="14917">MRVDWRLFTLVSWPLRVQGLRKNTCISYFMEEVMKLIKHVVILAAVTGISAAAYAQTAVQQNRPLTRGEVKQDLRNVESQGYRPGDGDRTDYPRNLQAAERRLSKQQGQAEGYGGVTNGTTASGMAPRPEKRH</sequence>
<evidence type="ECO:0000313" key="1">
    <source>
        <dbReference type="EMBL" id="MEX3933171.1"/>
    </source>
</evidence>
<gene>
    <name evidence="1" type="ORF">AB4Y32_15450</name>
</gene>
<comment type="caution">
    <text evidence="1">The sequence shown here is derived from an EMBL/GenBank/DDBJ whole genome shotgun (WGS) entry which is preliminary data.</text>
</comment>
<keyword evidence="2" id="KW-1185">Reference proteome</keyword>